<keyword evidence="1" id="KW-1133">Transmembrane helix</keyword>
<proteinExistence type="predicted"/>
<comment type="caution">
    <text evidence="2">The sequence shown here is derived from an EMBL/GenBank/DDBJ whole genome shotgun (WGS) entry which is preliminary data.</text>
</comment>
<evidence type="ECO:0000256" key="1">
    <source>
        <dbReference type="SAM" id="Phobius"/>
    </source>
</evidence>
<name>A0ABS4YSI6_9MICC</name>
<dbReference type="Proteomes" id="UP000711614">
    <property type="component" value="Unassembled WGS sequence"/>
</dbReference>
<reference evidence="2 3" key="1">
    <citation type="submission" date="2021-03" db="EMBL/GenBank/DDBJ databases">
        <title>Sequencing the genomes of 1000 actinobacteria strains.</title>
        <authorList>
            <person name="Klenk H.-P."/>
        </authorList>
    </citation>
    <scope>NUCLEOTIDE SEQUENCE [LARGE SCALE GENOMIC DNA]</scope>
    <source>
        <strain evidence="2 3">DSM 16005</strain>
    </source>
</reference>
<feature type="transmembrane region" description="Helical" evidence="1">
    <location>
        <begin position="77"/>
        <end position="97"/>
    </location>
</feature>
<protein>
    <submittedName>
        <fullName evidence="2">Pheromone shutdown protein TraB</fullName>
    </submittedName>
</protein>
<evidence type="ECO:0000313" key="3">
    <source>
        <dbReference type="Proteomes" id="UP000711614"/>
    </source>
</evidence>
<sequence length="102" mass="10402">MTPKRIKLGIGLAATGWLLAAVPLLVFAGYAGTVGQCVSAGTSTRECGSSTSVMAAMACLAAGPAFLGIAVATNRAWAWLVTALLAVPVAFVGYDFLTFTYL</sequence>
<feature type="transmembrane region" description="Helical" evidence="1">
    <location>
        <begin position="52"/>
        <end position="70"/>
    </location>
</feature>
<keyword evidence="1" id="KW-0472">Membrane</keyword>
<dbReference type="EMBL" id="JAGIOI010000001">
    <property type="protein sequence ID" value="MBP2411744.1"/>
    <property type="molecule type" value="Genomic_DNA"/>
</dbReference>
<dbReference type="RefSeq" id="WP_209677065.1">
    <property type="nucleotide sequence ID" value="NZ_JAGIOI010000001.1"/>
</dbReference>
<gene>
    <name evidence="2" type="ORF">JOF48_000543</name>
</gene>
<keyword evidence="3" id="KW-1185">Reference proteome</keyword>
<keyword evidence="1" id="KW-0812">Transmembrane</keyword>
<accession>A0ABS4YSI6</accession>
<organism evidence="2 3">
    <name type="scientific">Arthrobacter stackebrandtii</name>
    <dbReference type="NCBI Taxonomy" id="272161"/>
    <lineage>
        <taxon>Bacteria</taxon>
        <taxon>Bacillati</taxon>
        <taxon>Actinomycetota</taxon>
        <taxon>Actinomycetes</taxon>
        <taxon>Micrococcales</taxon>
        <taxon>Micrococcaceae</taxon>
        <taxon>Arthrobacter</taxon>
    </lineage>
</organism>
<evidence type="ECO:0000313" key="2">
    <source>
        <dbReference type="EMBL" id="MBP2411744.1"/>
    </source>
</evidence>